<name>A0A1H0ANZ6_9ACTN</name>
<accession>A0A1H0ANZ6</accession>
<dbReference type="OrthoDB" id="5196943at2"/>
<keyword evidence="2" id="KW-1185">Reference proteome</keyword>
<reference evidence="2" key="1">
    <citation type="submission" date="2016-10" db="EMBL/GenBank/DDBJ databases">
        <authorList>
            <person name="Varghese N."/>
            <person name="Submissions S."/>
        </authorList>
    </citation>
    <scope>NUCLEOTIDE SEQUENCE [LARGE SCALE GENOMIC DNA]</scope>
    <source>
        <strain evidence="2">DSM 45419</strain>
    </source>
</reference>
<evidence type="ECO:0000313" key="1">
    <source>
        <dbReference type="EMBL" id="SDN35109.1"/>
    </source>
</evidence>
<dbReference type="RefSeq" id="WP_091223858.1">
    <property type="nucleotide sequence ID" value="NZ_FNHE01000017.1"/>
</dbReference>
<dbReference type="AlphaFoldDB" id="A0A1H0ANZ6"/>
<evidence type="ECO:0000313" key="2">
    <source>
        <dbReference type="Proteomes" id="UP000198680"/>
    </source>
</evidence>
<dbReference type="Proteomes" id="UP000198680">
    <property type="component" value="Unassembled WGS sequence"/>
</dbReference>
<dbReference type="EMBL" id="FNHE01000017">
    <property type="protein sequence ID" value="SDN35109.1"/>
    <property type="molecule type" value="Genomic_DNA"/>
</dbReference>
<organism evidence="1 2">
    <name type="scientific">Geodermatophilus siccatus</name>
    <dbReference type="NCBI Taxonomy" id="1137991"/>
    <lineage>
        <taxon>Bacteria</taxon>
        <taxon>Bacillati</taxon>
        <taxon>Actinomycetota</taxon>
        <taxon>Actinomycetes</taxon>
        <taxon>Geodermatophilales</taxon>
        <taxon>Geodermatophilaceae</taxon>
        <taxon>Geodermatophilus</taxon>
    </lineage>
</organism>
<protein>
    <submittedName>
        <fullName evidence="1">Uncharacterized protein</fullName>
    </submittedName>
</protein>
<sequence length="67" mass="7965">MPVPDRHRFDPARPVWALHDDGRWYEAFQTWWIRQDDGSWRAHVSYTVAPGSTFLRAVDADQVRPRD</sequence>
<proteinExistence type="predicted"/>
<gene>
    <name evidence="1" type="ORF">SAMN05660642_04637</name>
</gene>